<keyword evidence="4" id="KW-1003">Cell membrane</keyword>
<dbReference type="InterPro" id="IPR044537">
    <property type="entry name" value="Rip2-like"/>
</dbReference>
<dbReference type="AlphaFoldDB" id="A0A4R8GRQ6"/>
<evidence type="ECO:0000256" key="10">
    <source>
        <dbReference type="ARBA" id="ARBA00022989"/>
    </source>
</evidence>
<evidence type="ECO:0000256" key="1">
    <source>
        <dbReference type="ARBA" id="ARBA00001947"/>
    </source>
</evidence>
<reference evidence="15 16" key="1">
    <citation type="submission" date="2019-03" db="EMBL/GenBank/DDBJ databases">
        <title>Subsurface microbial communities from deep shales in Ohio and West Virginia, USA.</title>
        <authorList>
            <person name="Wrighton K."/>
        </authorList>
    </citation>
    <scope>NUCLEOTIDE SEQUENCE [LARGE SCALE GENOMIC DNA]</scope>
    <source>
        <strain evidence="15 16">MSL 6dP</strain>
    </source>
</reference>
<evidence type="ECO:0000256" key="6">
    <source>
        <dbReference type="ARBA" id="ARBA00022692"/>
    </source>
</evidence>
<dbReference type="PANTHER" id="PTHR35864">
    <property type="entry name" value="ZINC METALLOPROTEASE MJ0611-RELATED"/>
    <property type="match status" value="1"/>
</dbReference>
<dbReference type="Pfam" id="PF02163">
    <property type="entry name" value="Peptidase_M50"/>
    <property type="match status" value="1"/>
</dbReference>
<keyword evidence="9" id="KW-0862">Zinc</keyword>
<feature type="domain" description="Peptidase M50" evidence="14">
    <location>
        <begin position="123"/>
        <end position="166"/>
    </location>
</feature>
<keyword evidence="10 13" id="KW-1133">Transmembrane helix</keyword>
<gene>
    <name evidence="15" type="ORF">C7959_14813</name>
</gene>
<keyword evidence="8" id="KW-0378">Hydrolase</keyword>
<dbReference type="PANTHER" id="PTHR35864:SF1">
    <property type="entry name" value="ZINC METALLOPROTEASE YWHC-RELATED"/>
    <property type="match status" value="1"/>
</dbReference>
<evidence type="ECO:0000313" key="15">
    <source>
        <dbReference type="EMBL" id="TDX45201.1"/>
    </source>
</evidence>
<evidence type="ECO:0000256" key="7">
    <source>
        <dbReference type="ARBA" id="ARBA00022723"/>
    </source>
</evidence>
<keyword evidence="6 13" id="KW-0812">Transmembrane</keyword>
<dbReference type="GO" id="GO:0008237">
    <property type="term" value="F:metallopeptidase activity"/>
    <property type="evidence" value="ECO:0007669"/>
    <property type="project" value="UniProtKB-KW"/>
</dbReference>
<feature type="transmembrane region" description="Helical" evidence="13">
    <location>
        <begin position="122"/>
        <end position="143"/>
    </location>
</feature>
<comment type="cofactor">
    <cofactor evidence="1">
        <name>Zn(2+)</name>
        <dbReference type="ChEBI" id="CHEBI:29105"/>
    </cofactor>
</comment>
<evidence type="ECO:0000256" key="5">
    <source>
        <dbReference type="ARBA" id="ARBA00022670"/>
    </source>
</evidence>
<feature type="transmembrane region" description="Helical" evidence="13">
    <location>
        <begin position="50"/>
        <end position="66"/>
    </location>
</feature>
<evidence type="ECO:0000256" key="11">
    <source>
        <dbReference type="ARBA" id="ARBA00023049"/>
    </source>
</evidence>
<keyword evidence="5 15" id="KW-0645">Protease</keyword>
<comment type="similarity">
    <text evidence="3">Belongs to the peptidase M50B family.</text>
</comment>
<name>A0A4R8GRQ6_9FIRM</name>
<dbReference type="InterPro" id="IPR052348">
    <property type="entry name" value="Metallopeptidase_M50B"/>
</dbReference>
<evidence type="ECO:0000259" key="14">
    <source>
        <dbReference type="Pfam" id="PF02163"/>
    </source>
</evidence>
<keyword evidence="12 13" id="KW-0472">Membrane</keyword>
<evidence type="ECO:0000313" key="16">
    <source>
        <dbReference type="Proteomes" id="UP000295832"/>
    </source>
</evidence>
<accession>A0A4R8GRQ6</accession>
<comment type="subcellular location">
    <subcellularLocation>
        <location evidence="2">Cell membrane</location>
        <topology evidence="2">Multi-pass membrane protein</topology>
    </subcellularLocation>
</comment>
<dbReference type="GO" id="GO:0006508">
    <property type="term" value="P:proteolysis"/>
    <property type="evidence" value="ECO:0007669"/>
    <property type="project" value="UniProtKB-KW"/>
</dbReference>
<dbReference type="GO" id="GO:0005886">
    <property type="term" value="C:plasma membrane"/>
    <property type="evidence" value="ECO:0007669"/>
    <property type="project" value="UniProtKB-SubCell"/>
</dbReference>
<dbReference type="Proteomes" id="UP000295832">
    <property type="component" value="Unassembled WGS sequence"/>
</dbReference>
<sequence>MNKIAELALLIPILLLSLSMHEFAHGKMADLLGDPTPKMTGRLTLNPMAHLSLMGTLVLLITRRFGWAKPVQVNPRYFKDQRKGMMLVGLAGPLANILLAIVFALIFKFAAGYLFQIANPYIIRYLFLIAISINLGLAIFNLIPVPPLDGSKILEGILPASMDHIIRNLEAYGPFFLLFFAFSGFLGSILGPIIMIVRNLLFNIVGI</sequence>
<comment type="caution">
    <text evidence="15">The sequence shown here is derived from an EMBL/GenBank/DDBJ whole genome shotgun (WGS) entry which is preliminary data.</text>
</comment>
<evidence type="ECO:0000256" key="2">
    <source>
        <dbReference type="ARBA" id="ARBA00004651"/>
    </source>
</evidence>
<proteinExistence type="inferred from homology"/>
<keyword evidence="7" id="KW-0479">Metal-binding</keyword>
<dbReference type="STRING" id="926561.GCA_000379025_02925"/>
<evidence type="ECO:0000256" key="8">
    <source>
        <dbReference type="ARBA" id="ARBA00022801"/>
    </source>
</evidence>
<dbReference type="GO" id="GO:0046872">
    <property type="term" value="F:metal ion binding"/>
    <property type="evidence" value="ECO:0007669"/>
    <property type="project" value="UniProtKB-KW"/>
</dbReference>
<evidence type="ECO:0000256" key="13">
    <source>
        <dbReference type="SAM" id="Phobius"/>
    </source>
</evidence>
<keyword evidence="11" id="KW-0482">Metalloprotease</keyword>
<feature type="transmembrane region" description="Helical" evidence="13">
    <location>
        <begin position="87"/>
        <end position="110"/>
    </location>
</feature>
<protein>
    <submittedName>
        <fullName evidence="15">Zn-dependent protease</fullName>
    </submittedName>
</protein>
<evidence type="ECO:0000256" key="9">
    <source>
        <dbReference type="ARBA" id="ARBA00022833"/>
    </source>
</evidence>
<dbReference type="CDD" id="cd06158">
    <property type="entry name" value="S2P-M50_like_1"/>
    <property type="match status" value="1"/>
</dbReference>
<organism evidence="15 16">
    <name type="scientific">Orenia marismortui</name>
    <dbReference type="NCBI Taxonomy" id="46469"/>
    <lineage>
        <taxon>Bacteria</taxon>
        <taxon>Bacillati</taxon>
        <taxon>Bacillota</taxon>
        <taxon>Clostridia</taxon>
        <taxon>Halanaerobiales</taxon>
        <taxon>Halobacteroidaceae</taxon>
        <taxon>Orenia</taxon>
    </lineage>
</organism>
<dbReference type="EMBL" id="SOEG01000048">
    <property type="protein sequence ID" value="TDX45201.1"/>
    <property type="molecule type" value="Genomic_DNA"/>
</dbReference>
<feature type="transmembrane region" description="Helical" evidence="13">
    <location>
        <begin position="175"/>
        <end position="197"/>
    </location>
</feature>
<evidence type="ECO:0000256" key="4">
    <source>
        <dbReference type="ARBA" id="ARBA00022475"/>
    </source>
</evidence>
<keyword evidence="16" id="KW-1185">Reference proteome</keyword>
<evidence type="ECO:0000256" key="12">
    <source>
        <dbReference type="ARBA" id="ARBA00023136"/>
    </source>
</evidence>
<dbReference type="InterPro" id="IPR008915">
    <property type="entry name" value="Peptidase_M50"/>
</dbReference>
<dbReference type="RefSeq" id="WP_166668020.1">
    <property type="nucleotide sequence ID" value="NZ_SOEG01000048.1"/>
</dbReference>
<evidence type="ECO:0000256" key="3">
    <source>
        <dbReference type="ARBA" id="ARBA00007931"/>
    </source>
</evidence>